<dbReference type="AlphaFoldDB" id="G5AT02"/>
<name>G5AT02_HETGA</name>
<evidence type="ECO:0000256" key="1">
    <source>
        <dbReference type="SAM" id="MobiDB-lite"/>
    </source>
</evidence>
<gene>
    <name evidence="2" type="ORF">GW7_21083</name>
</gene>
<accession>G5AT02</accession>
<evidence type="ECO:0000313" key="3">
    <source>
        <dbReference type="Proteomes" id="UP000006813"/>
    </source>
</evidence>
<feature type="compositionally biased region" description="Low complexity" evidence="1">
    <location>
        <begin position="133"/>
        <end position="154"/>
    </location>
</feature>
<dbReference type="EMBL" id="JH166822">
    <property type="protein sequence ID" value="EHB00163.1"/>
    <property type="molecule type" value="Genomic_DNA"/>
</dbReference>
<evidence type="ECO:0000313" key="2">
    <source>
        <dbReference type="EMBL" id="EHB00163.1"/>
    </source>
</evidence>
<dbReference type="InParanoid" id="G5AT02"/>
<sequence>MQGDPAFPELNGNGAVAPMDFTSTSEDQPINLCNKLPPDTAPGTPSYSSDGCGTDGLQSHVKYGLKTTPESPPYSSGSYDSIKTEDPVYVNGGLNYSYCGYGALSSNLQPPTTLQTGNHSNGSTDISLKGGASTTSTMPTPTPSSNSTSRTMPTAQLSTTEISAVWQLIAGYQESVAFLLRSADELENLILQQN</sequence>
<feature type="region of interest" description="Disordered" evidence="1">
    <location>
        <begin position="1"/>
        <end position="55"/>
    </location>
</feature>
<organism evidence="2 3">
    <name type="scientific">Heterocephalus glaber</name>
    <name type="common">Naked mole rat</name>
    <dbReference type="NCBI Taxonomy" id="10181"/>
    <lineage>
        <taxon>Eukaryota</taxon>
        <taxon>Metazoa</taxon>
        <taxon>Chordata</taxon>
        <taxon>Craniata</taxon>
        <taxon>Vertebrata</taxon>
        <taxon>Euteleostomi</taxon>
        <taxon>Mammalia</taxon>
        <taxon>Eutheria</taxon>
        <taxon>Euarchontoglires</taxon>
        <taxon>Glires</taxon>
        <taxon>Rodentia</taxon>
        <taxon>Hystricomorpha</taxon>
        <taxon>Bathyergidae</taxon>
        <taxon>Heterocephalus</taxon>
    </lineage>
</organism>
<feature type="region of interest" description="Disordered" evidence="1">
    <location>
        <begin position="110"/>
        <end position="155"/>
    </location>
</feature>
<protein>
    <submittedName>
        <fullName evidence="2">Uncharacterized protein</fullName>
    </submittedName>
</protein>
<feature type="region of interest" description="Disordered" evidence="1">
    <location>
        <begin position="63"/>
        <end position="82"/>
    </location>
</feature>
<feature type="compositionally biased region" description="Polar residues" evidence="1">
    <location>
        <begin position="110"/>
        <end position="126"/>
    </location>
</feature>
<reference evidence="2 3" key="1">
    <citation type="journal article" date="2011" name="Nature">
        <title>Genome sequencing reveals insights into physiology and longevity of the naked mole rat.</title>
        <authorList>
            <person name="Kim E.B."/>
            <person name="Fang X."/>
            <person name="Fushan A.A."/>
            <person name="Huang Z."/>
            <person name="Lobanov A.V."/>
            <person name="Han L."/>
            <person name="Marino S.M."/>
            <person name="Sun X."/>
            <person name="Turanov A.A."/>
            <person name="Yang P."/>
            <person name="Yim S.H."/>
            <person name="Zhao X."/>
            <person name="Kasaikina M.V."/>
            <person name="Stoletzki N."/>
            <person name="Peng C."/>
            <person name="Polak P."/>
            <person name="Xiong Z."/>
            <person name="Kiezun A."/>
            <person name="Zhu Y."/>
            <person name="Chen Y."/>
            <person name="Kryukov G.V."/>
            <person name="Zhang Q."/>
            <person name="Peshkin L."/>
            <person name="Yang L."/>
            <person name="Bronson R.T."/>
            <person name="Buffenstein R."/>
            <person name="Wang B."/>
            <person name="Han C."/>
            <person name="Li Q."/>
            <person name="Chen L."/>
            <person name="Zhao W."/>
            <person name="Sunyaev S.R."/>
            <person name="Park T.J."/>
            <person name="Zhang G."/>
            <person name="Wang J."/>
            <person name="Gladyshev V.N."/>
        </authorList>
    </citation>
    <scope>NUCLEOTIDE SEQUENCE [LARGE SCALE GENOMIC DNA]</scope>
</reference>
<dbReference type="Proteomes" id="UP000006813">
    <property type="component" value="Unassembled WGS sequence"/>
</dbReference>
<dbReference type="STRING" id="10181.G5AT02"/>
<proteinExistence type="predicted"/>